<dbReference type="AlphaFoldDB" id="A0A8S4R7P0"/>
<evidence type="ECO:0000256" key="4">
    <source>
        <dbReference type="ARBA" id="ARBA00022840"/>
    </source>
</evidence>
<name>A0A8S4R7P0_9NEOP</name>
<dbReference type="GO" id="GO:0004386">
    <property type="term" value="F:helicase activity"/>
    <property type="evidence" value="ECO:0007669"/>
    <property type="project" value="UniProtKB-KW"/>
</dbReference>
<keyword evidence="4" id="KW-0067">ATP-binding</keyword>
<keyword evidence="9" id="KW-1185">Reference proteome</keyword>
<dbReference type="SMART" id="SM00847">
    <property type="entry name" value="HA2"/>
    <property type="match status" value="1"/>
</dbReference>
<proteinExistence type="predicted"/>
<dbReference type="SMART" id="SM00490">
    <property type="entry name" value="HELICc"/>
    <property type="match status" value="1"/>
</dbReference>
<dbReference type="EMBL" id="CAKXAJ010024807">
    <property type="protein sequence ID" value="CAH2230407.1"/>
    <property type="molecule type" value="Genomic_DNA"/>
</dbReference>
<dbReference type="Pfam" id="PF24485">
    <property type="entry name" value="zf-C2H2_DHX34"/>
    <property type="match status" value="1"/>
</dbReference>
<dbReference type="SMART" id="SM00487">
    <property type="entry name" value="DEXDc"/>
    <property type="match status" value="1"/>
</dbReference>
<feature type="region of interest" description="Disordered" evidence="5">
    <location>
        <begin position="66"/>
        <end position="96"/>
    </location>
</feature>
<evidence type="ECO:0000313" key="9">
    <source>
        <dbReference type="Proteomes" id="UP000838756"/>
    </source>
</evidence>
<dbReference type="OrthoDB" id="3363059at2759"/>
<dbReference type="Gene3D" id="3.40.50.300">
    <property type="entry name" value="P-loop containing nucleotide triphosphate hydrolases"/>
    <property type="match status" value="2"/>
</dbReference>
<dbReference type="PANTHER" id="PTHR18934">
    <property type="entry name" value="ATP-DEPENDENT RNA HELICASE"/>
    <property type="match status" value="1"/>
</dbReference>
<evidence type="ECO:0000256" key="3">
    <source>
        <dbReference type="ARBA" id="ARBA00022806"/>
    </source>
</evidence>
<dbReference type="PANTHER" id="PTHR18934:SF221">
    <property type="entry name" value="ATP-DEPENDENT RNA HELICASE DHX34-RELATED"/>
    <property type="match status" value="1"/>
</dbReference>
<evidence type="ECO:0000256" key="2">
    <source>
        <dbReference type="ARBA" id="ARBA00022801"/>
    </source>
</evidence>
<dbReference type="PROSITE" id="PS51194">
    <property type="entry name" value="HELICASE_CTER"/>
    <property type="match status" value="1"/>
</dbReference>
<evidence type="ECO:0000256" key="1">
    <source>
        <dbReference type="ARBA" id="ARBA00022741"/>
    </source>
</evidence>
<dbReference type="InterPro" id="IPR011545">
    <property type="entry name" value="DEAD/DEAH_box_helicase_dom"/>
</dbReference>
<dbReference type="GO" id="GO:0016787">
    <property type="term" value="F:hydrolase activity"/>
    <property type="evidence" value="ECO:0007669"/>
    <property type="project" value="UniProtKB-KW"/>
</dbReference>
<dbReference type="Gene3D" id="1.20.120.1080">
    <property type="match status" value="1"/>
</dbReference>
<dbReference type="Proteomes" id="UP000838756">
    <property type="component" value="Unassembled WGS sequence"/>
</dbReference>
<evidence type="ECO:0000259" key="7">
    <source>
        <dbReference type="PROSITE" id="PS51194"/>
    </source>
</evidence>
<feature type="domain" description="Helicase ATP-binding" evidence="6">
    <location>
        <begin position="238"/>
        <end position="397"/>
    </location>
</feature>
<dbReference type="GO" id="GO:0005524">
    <property type="term" value="F:ATP binding"/>
    <property type="evidence" value="ECO:0007669"/>
    <property type="project" value="UniProtKB-KW"/>
</dbReference>
<dbReference type="FunFam" id="3.40.50.300:FF:000540">
    <property type="entry name" value="probable ATP-dependent RNA helicase DHX34"/>
    <property type="match status" value="1"/>
</dbReference>
<dbReference type="FunFam" id="3.40.50.300:FF:000725">
    <property type="entry name" value="probable ATP-dependent RNA helicase DHX34"/>
    <property type="match status" value="1"/>
</dbReference>
<evidence type="ECO:0000256" key="5">
    <source>
        <dbReference type="SAM" id="MobiDB-lite"/>
    </source>
</evidence>
<dbReference type="InterPro" id="IPR011709">
    <property type="entry name" value="DEAD-box_helicase_OB_fold"/>
</dbReference>
<dbReference type="GO" id="GO:0003723">
    <property type="term" value="F:RNA binding"/>
    <property type="evidence" value="ECO:0007669"/>
    <property type="project" value="TreeGrafter"/>
</dbReference>
<gene>
    <name evidence="8" type="primary">jg1910</name>
    <name evidence="8" type="ORF">PAEG_LOCUS9622</name>
</gene>
<dbReference type="CDD" id="cd18791">
    <property type="entry name" value="SF2_C_RHA"/>
    <property type="match status" value="1"/>
</dbReference>
<organism evidence="8 9">
    <name type="scientific">Pararge aegeria aegeria</name>
    <dbReference type="NCBI Taxonomy" id="348720"/>
    <lineage>
        <taxon>Eukaryota</taxon>
        <taxon>Metazoa</taxon>
        <taxon>Ecdysozoa</taxon>
        <taxon>Arthropoda</taxon>
        <taxon>Hexapoda</taxon>
        <taxon>Insecta</taxon>
        <taxon>Pterygota</taxon>
        <taxon>Neoptera</taxon>
        <taxon>Endopterygota</taxon>
        <taxon>Lepidoptera</taxon>
        <taxon>Glossata</taxon>
        <taxon>Ditrysia</taxon>
        <taxon>Papilionoidea</taxon>
        <taxon>Nymphalidae</taxon>
        <taxon>Satyrinae</taxon>
        <taxon>Satyrini</taxon>
        <taxon>Parargina</taxon>
        <taxon>Pararge</taxon>
    </lineage>
</organism>
<protein>
    <submittedName>
        <fullName evidence="8">Jg1910 protein</fullName>
    </submittedName>
</protein>
<keyword evidence="2" id="KW-0378">Hydrolase</keyword>
<dbReference type="Pfam" id="PF00270">
    <property type="entry name" value="DEAD"/>
    <property type="match status" value="1"/>
</dbReference>
<comment type="caution">
    <text evidence="8">The sequence shown here is derived from an EMBL/GenBank/DDBJ whole genome shotgun (WGS) entry which is preliminary data.</text>
</comment>
<dbReference type="InterPro" id="IPR014001">
    <property type="entry name" value="Helicase_ATP-bd"/>
</dbReference>
<sequence length="1206" mass="138055">MERAMLGVSRAMLRDQIRNEEIRRTTVTDIDQRVAKLKWQRAGHIARRTDGRWSLKVLAWRPRAALQSSSRRKRSRSRDNDARKRPKLRKYSPPLTKSESNDFSFLDHKHNLNKILSYSNDTNVVVNSLEDFWVFVKKYEATLKKAGKPIIDSVSNIEDCSGATFSKHDCINFTSKMKFIDSYDERDKKKLDKKMFDMFLRIVSVYLDFKNKEKFDKLKKLRKAQSELPVAKYRNEIVSAVQNEKVVIVAGDTGCGKSTQVPQYLHEAGFQNIACTQPRRIACISLSKRVAYEMLTQFDSKVGYQIRFEKSKTSDTKICFITEGLLLRQMSSESLPNYDVIILDEIHERHLMGDFLLGVLKCLIHTCSDIKLVLMSATINIKLFEDYFSAESAVVIQVPGRLYPIELNYKPILVEDKPSRDDRLDPQPYVQIMQLIDSKYPSDERGDLLIFMSGVQEITAICDAAQQYSEKSKNWIVLPLHSGLSLTEQDKVFDYPPEGVRKCIVSTNIAETSVTIDGIRFVVDSGKMKEMSYDSSTKMQRLKEFWISKASADQRKGRAGRTGPGVCYRIYSEQQYTDLETFSTPEVSRVPLASLLLLMSSLGVSDVRRFPFIDAPPEQAVEDALLELKQHAALTSNEKLTALGKALANLPVEVSLAKALVVGSATLPPHKLDSALALTAALGIRSIYTTRAHRDFECENARMPDESDHGDPITLLSLYCAWLREKSGGGGRAWCRRRGVEEQRLYELTKLAAQLRNLLQDNNMMEAPEPESMSSAERAMRHGQIKQLKDMRRQYKQKAADDSKRRKRLKVDSWEIIDEKDNDDNTMDIRDIEFRMTNDANRIRALINGSNASSGRDLVMLKVVLCRALYPQVAVSDEFNHCKSVSDQLYHTWSKPFVFLHPTSYFGKKPKLLQLTEADIQENPPGYKSKLTLSSKHQLLCYLSLLETTKPYIVNSMRMPAAQTLLLLAHSIDTNIGFTRLVCDSWLLLEFPYPETGLNLLIKAVRLRQRWDALINRRLADANPNKSVESELQKNKKNTPYDELQYELSCDVTSYMNCDVYYTIKRLLPGDLKVLYVGSNEVHPNIDPNPFEQGFECRAHEKKGGVYVTDNIVYNCVVDTEWSYNSYEESYSIPWKCLNCELTSCLSPLERLQHTQFICSSKPEKKEEKVVKRDNRPNSKEYKCDICNETLYLTPVEILKHKKGCK</sequence>
<reference evidence="8" key="1">
    <citation type="submission" date="2022-03" db="EMBL/GenBank/DDBJ databases">
        <authorList>
            <person name="Lindestad O."/>
        </authorList>
    </citation>
    <scope>NUCLEOTIDE SEQUENCE</scope>
</reference>
<evidence type="ECO:0000313" key="8">
    <source>
        <dbReference type="EMBL" id="CAH2230407.1"/>
    </source>
</evidence>
<feature type="domain" description="Helicase C-terminal" evidence="7">
    <location>
        <begin position="434"/>
        <end position="603"/>
    </location>
</feature>
<dbReference type="Pfam" id="PF00271">
    <property type="entry name" value="Helicase_C"/>
    <property type="match status" value="1"/>
</dbReference>
<dbReference type="InterPro" id="IPR056382">
    <property type="entry name" value="DHX34_Znf-C2H2"/>
</dbReference>
<dbReference type="PROSITE" id="PS51192">
    <property type="entry name" value="HELICASE_ATP_BIND_1"/>
    <property type="match status" value="1"/>
</dbReference>
<dbReference type="InterPro" id="IPR027417">
    <property type="entry name" value="P-loop_NTPase"/>
</dbReference>
<keyword evidence="3" id="KW-0347">Helicase</keyword>
<accession>A0A8S4R7P0</accession>
<dbReference type="InterPro" id="IPR007502">
    <property type="entry name" value="Helicase-assoc_dom"/>
</dbReference>
<evidence type="ECO:0000259" key="6">
    <source>
        <dbReference type="PROSITE" id="PS51192"/>
    </source>
</evidence>
<dbReference type="Pfam" id="PF07717">
    <property type="entry name" value="OB_NTP_bind"/>
    <property type="match status" value="1"/>
</dbReference>
<dbReference type="InterPro" id="IPR001650">
    <property type="entry name" value="Helicase_C-like"/>
</dbReference>
<dbReference type="SUPFAM" id="SSF52540">
    <property type="entry name" value="P-loop containing nucleoside triphosphate hydrolases"/>
    <property type="match status" value="1"/>
</dbReference>
<keyword evidence="1" id="KW-0547">Nucleotide-binding</keyword>